<evidence type="ECO:0000313" key="3">
    <source>
        <dbReference type="Proteomes" id="UP000427906"/>
    </source>
</evidence>
<evidence type="ECO:0000256" key="1">
    <source>
        <dbReference type="SAM" id="Phobius"/>
    </source>
</evidence>
<keyword evidence="1" id="KW-1133">Transmembrane helix</keyword>
<evidence type="ECO:0000313" key="2">
    <source>
        <dbReference type="EMBL" id="BBO67373.1"/>
    </source>
</evidence>
<keyword evidence="1" id="KW-0472">Membrane</keyword>
<accession>A0A5K7YFM4</accession>
<protein>
    <submittedName>
        <fullName evidence="2">Uncharacterized protein</fullName>
    </submittedName>
</protein>
<dbReference type="EMBL" id="AP021874">
    <property type="protein sequence ID" value="BBO67373.1"/>
    <property type="molecule type" value="Genomic_DNA"/>
</dbReference>
<dbReference type="RefSeq" id="WP_155315640.1">
    <property type="nucleotide sequence ID" value="NZ_AP021874.1"/>
</dbReference>
<dbReference type="KEGG" id="dalk:DSCA_13030"/>
<proteinExistence type="predicted"/>
<gene>
    <name evidence="2" type="ORF">DSCA_13030</name>
</gene>
<reference evidence="2 3" key="1">
    <citation type="submission" date="2019-11" db="EMBL/GenBank/DDBJ databases">
        <title>Comparative genomics of hydrocarbon-degrading Desulfosarcina strains.</title>
        <authorList>
            <person name="Watanabe M."/>
            <person name="Kojima H."/>
            <person name="Fukui M."/>
        </authorList>
    </citation>
    <scope>NUCLEOTIDE SEQUENCE [LARGE SCALE GENOMIC DNA]</scope>
    <source>
        <strain evidence="2 3">PL12</strain>
    </source>
</reference>
<keyword evidence="3" id="KW-1185">Reference proteome</keyword>
<name>A0A5K7YFM4_9BACT</name>
<keyword evidence="1" id="KW-0812">Transmembrane</keyword>
<feature type="transmembrane region" description="Helical" evidence="1">
    <location>
        <begin position="24"/>
        <end position="42"/>
    </location>
</feature>
<organism evidence="2 3">
    <name type="scientific">Desulfosarcina alkanivorans</name>
    <dbReference type="NCBI Taxonomy" id="571177"/>
    <lineage>
        <taxon>Bacteria</taxon>
        <taxon>Pseudomonadati</taxon>
        <taxon>Thermodesulfobacteriota</taxon>
        <taxon>Desulfobacteria</taxon>
        <taxon>Desulfobacterales</taxon>
        <taxon>Desulfosarcinaceae</taxon>
        <taxon>Desulfosarcina</taxon>
    </lineage>
</organism>
<sequence length="56" mass="6420">MNTKLLMIISFLFYLSWRKASDSFLLFCALFAAGLCVCVMIYRMENTRIAADDDAD</sequence>
<dbReference type="AlphaFoldDB" id="A0A5K7YFM4"/>
<dbReference type="Proteomes" id="UP000427906">
    <property type="component" value="Chromosome"/>
</dbReference>